<evidence type="ECO:0000259" key="1">
    <source>
        <dbReference type="Pfam" id="PF22301"/>
    </source>
</evidence>
<dbReference type="SUPFAM" id="SSF69318">
    <property type="entry name" value="Integrin alpha N-terminal domain"/>
    <property type="match status" value="1"/>
</dbReference>
<proteinExistence type="predicted"/>
<dbReference type="AlphaFoldDB" id="A0AA38UEG6"/>
<dbReference type="EMBL" id="MU806188">
    <property type="protein sequence ID" value="KAJ3838336.1"/>
    <property type="molecule type" value="Genomic_DNA"/>
</dbReference>
<dbReference type="InterPro" id="IPR054583">
    <property type="entry name" value="Beta-prop_AUDH"/>
</dbReference>
<dbReference type="Pfam" id="PF22301">
    <property type="entry name" value="AUDH_beta_propeller"/>
    <property type="match status" value="1"/>
</dbReference>
<reference evidence="2" key="1">
    <citation type="submission" date="2022-08" db="EMBL/GenBank/DDBJ databases">
        <authorList>
            <consortium name="DOE Joint Genome Institute"/>
            <person name="Min B."/>
            <person name="Riley R."/>
            <person name="Sierra-Patev S."/>
            <person name="Naranjo-Ortiz M."/>
            <person name="Looney B."/>
            <person name="Konkel Z."/>
            <person name="Slot J.C."/>
            <person name="Sakamoto Y."/>
            <person name="Steenwyk J.L."/>
            <person name="Rokas A."/>
            <person name="Carro J."/>
            <person name="Camarero S."/>
            <person name="Ferreira P."/>
            <person name="Molpeceres G."/>
            <person name="Ruiz-Duenas F.J."/>
            <person name="Serrano A."/>
            <person name="Henrissat B."/>
            <person name="Drula E."/>
            <person name="Hughes K.W."/>
            <person name="Mata J.L."/>
            <person name="Ishikawa N.K."/>
            <person name="Vargas-Isla R."/>
            <person name="Ushijima S."/>
            <person name="Smith C.A."/>
            <person name="Ahrendt S."/>
            <person name="Andreopoulos W."/>
            <person name="He G."/>
            <person name="Labutti K."/>
            <person name="Lipzen A."/>
            <person name="Ng V."/>
            <person name="Sandor L."/>
            <person name="Barry K."/>
            <person name="Martinez A.T."/>
            <person name="Xiao Y."/>
            <person name="Gibbons J.G."/>
            <person name="Terashima K."/>
            <person name="Hibbett D.S."/>
            <person name="Grigoriev I.V."/>
        </authorList>
    </citation>
    <scope>NUCLEOTIDE SEQUENCE</scope>
    <source>
        <strain evidence="2">TFB9207</strain>
    </source>
</reference>
<protein>
    <recommendedName>
        <fullName evidence="1">Aldos-2-ulose dehydratase beta-propeller domain-containing protein</fullName>
    </recommendedName>
</protein>
<keyword evidence="3" id="KW-1185">Reference proteome</keyword>
<gene>
    <name evidence="2" type="ORF">F5878DRAFT_661279</name>
</gene>
<accession>A0AA38UEG6</accession>
<dbReference type="Proteomes" id="UP001163846">
    <property type="component" value="Unassembled WGS sequence"/>
</dbReference>
<dbReference type="InterPro" id="IPR028994">
    <property type="entry name" value="Integrin_alpha_N"/>
</dbReference>
<organism evidence="2 3">
    <name type="scientific">Lentinula raphanica</name>
    <dbReference type="NCBI Taxonomy" id="153919"/>
    <lineage>
        <taxon>Eukaryota</taxon>
        <taxon>Fungi</taxon>
        <taxon>Dikarya</taxon>
        <taxon>Basidiomycota</taxon>
        <taxon>Agaricomycotina</taxon>
        <taxon>Agaricomycetes</taxon>
        <taxon>Agaricomycetidae</taxon>
        <taxon>Agaricales</taxon>
        <taxon>Marasmiineae</taxon>
        <taxon>Omphalotaceae</taxon>
        <taxon>Lentinula</taxon>
    </lineage>
</organism>
<comment type="caution">
    <text evidence="2">The sequence shown here is derived from an EMBL/GenBank/DDBJ whole genome shotgun (WGS) entry which is preliminary data.</text>
</comment>
<name>A0AA38UEG6_9AGAR</name>
<evidence type="ECO:0000313" key="2">
    <source>
        <dbReference type="EMBL" id="KAJ3838336.1"/>
    </source>
</evidence>
<sequence>MVISQSALVNEEVPLALLEYSRYRLTNAMQIKIDIRLRAQETQFTTNVLIWHLSLLLDSMIEIQNILMEISASFQARRKETLSSRKTRLSMHSFQPLAIQTSRGDDYFIEAFPFRSHSDEQSPPHVIAYRLGSAQVSAITMFLNPFSDNAESKDWEQVNLAQLRFPVGMTYADVTGNGFNDVIIIDEYGPSMDDLWMDGGRIIWLQNSGNSKTGNWRQRFIGRSPGMHRVKAGHFTTRDRIQVAGFPIIIRAGDRNSPAPVVIFTAPESPEDDDQVWAKEVAPFIFRKSAICEHICAVLKSVDGGLDKILIAGREGITLIWYDEVVKTWMSKNIGSGGPQSPGNPYWGSGCVALGKIGLDTSGFIGTIEAFHGNRVAVYVKDKNDHPGEIANAKWTRHVLHEFGDLNARHEGYLHHVICADIDGDGDDELLVACMESNPPSLERTGFWCYKPVDIRAGKFSKFKLTDESAARIAVANFRSSNLLDFATISYSQVPGHFESPSPSVILHASSLIAVSRLNDEIELVERHLDV</sequence>
<feature type="domain" description="Aldos-2-ulose dehydratase beta-propeller" evidence="1">
    <location>
        <begin position="199"/>
        <end position="382"/>
    </location>
</feature>
<evidence type="ECO:0000313" key="3">
    <source>
        <dbReference type="Proteomes" id="UP001163846"/>
    </source>
</evidence>